<feature type="region of interest" description="Disordered" evidence="4">
    <location>
        <begin position="283"/>
        <end position="303"/>
    </location>
</feature>
<dbReference type="Gene3D" id="3.30.450.40">
    <property type="match status" value="2"/>
</dbReference>
<dbReference type="Pfam" id="PF13185">
    <property type="entry name" value="GAF_2"/>
    <property type="match status" value="1"/>
</dbReference>
<dbReference type="OrthoDB" id="5241249at2"/>
<dbReference type="InterPro" id="IPR050482">
    <property type="entry name" value="Sensor_HK_TwoCompSys"/>
</dbReference>
<feature type="domain" description="GAF" evidence="5">
    <location>
        <begin position="52"/>
        <end position="198"/>
    </location>
</feature>
<dbReference type="GO" id="GO:0016020">
    <property type="term" value="C:membrane"/>
    <property type="evidence" value="ECO:0007669"/>
    <property type="project" value="InterPro"/>
</dbReference>
<dbReference type="Pfam" id="PF02518">
    <property type="entry name" value="HATPase_c"/>
    <property type="match status" value="1"/>
</dbReference>
<dbReference type="Proteomes" id="UP000306544">
    <property type="component" value="Unassembled WGS sequence"/>
</dbReference>
<evidence type="ECO:0000256" key="1">
    <source>
        <dbReference type="ARBA" id="ARBA00022679"/>
    </source>
</evidence>
<evidence type="ECO:0000259" key="5">
    <source>
        <dbReference type="SMART" id="SM00065"/>
    </source>
</evidence>
<keyword evidence="3" id="KW-0902">Two-component regulatory system</keyword>
<keyword evidence="7" id="KW-1185">Reference proteome</keyword>
<dbReference type="AlphaFoldDB" id="A0A5R9AL66"/>
<reference evidence="6 7" key="1">
    <citation type="submission" date="2019-05" db="EMBL/GenBank/DDBJ databases">
        <title>Nesterenkonia sp. GY239, isolated from the Southern Atlantic Ocean.</title>
        <authorList>
            <person name="Zhang G."/>
        </authorList>
    </citation>
    <scope>NUCLEOTIDE SEQUENCE [LARGE SCALE GENOMIC DNA]</scope>
    <source>
        <strain evidence="6 7">GY239</strain>
    </source>
</reference>
<proteinExistence type="predicted"/>
<sequence>MDARHPRPVNSDVGTASDGSRAAEARRHRFLTEPRGLRGLLSASQLVTGELDLEKLLRRIAESAVTLVDARYGALGVIDSEGRLERFIHVGMPQDVVDRIGDLPRGRGILGAVIESSGPMRLNDLSADSRSVGFPEHHPPMRTFLGVPIKVGGQAYGHLYLTDRANGPFTDDDEDLATALAATAATAITNARLYDQARRAQRISAALSNTTAGLLESVQSDAFTVLVENAAALTGADRAYLVTPIPDDTRLRIAAVRGEGEERLHGMTIPRTDSVVTRAIDGERGISAPGTDPPPPLGAKDQRGSTLAVPLTVSGRTVGALGLTRGEESSRFVSGDLTMVSEFAVEAGIAVALAQARAGQQRLELMEDRARTARDLHDHVIQRLFSTGLGLQALASTIPSHAEILEEHIGAIDAAIADIRTAIFTLQTRGPSQGARQRILDVVTEHGSQFPTAPRVALSGPIDLIVTGQLIEDVIAAIRESLVNVSRHAEADDVEVAVAATSADVTVTVSDDGVGLSAPPGRPSGTANLSERAAAYGGTFSLQTGPSGGTCARWYAPVSTGMSE</sequence>
<comment type="caution">
    <text evidence="6">The sequence shown here is derived from an EMBL/GenBank/DDBJ whole genome shotgun (WGS) entry which is preliminary data.</text>
</comment>
<dbReference type="EMBL" id="VAWA01000003">
    <property type="protein sequence ID" value="TLP78884.1"/>
    <property type="molecule type" value="Genomic_DNA"/>
</dbReference>
<dbReference type="SUPFAM" id="SSF55874">
    <property type="entry name" value="ATPase domain of HSP90 chaperone/DNA topoisomerase II/histidine kinase"/>
    <property type="match status" value="1"/>
</dbReference>
<dbReference type="InterPro" id="IPR036890">
    <property type="entry name" value="HATPase_C_sf"/>
</dbReference>
<dbReference type="SMART" id="SM00065">
    <property type="entry name" value="GAF"/>
    <property type="match status" value="2"/>
</dbReference>
<organism evidence="6 7">
    <name type="scientific">Nesterenkonia sphaerica</name>
    <dbReference type="NCBI Taxonomy" id="1804988"/>
    <lineage>
        <taxon>Bacteria</taxon>
        <taxon>Bacillati</taxon>
        <taxon>Actinomycetota</taxon>
        <taxon>Actinomycetes</taxon>
        <taxon>Micrococcales</taxon>
        <taxon>Micrococcaceae</taxon>
        <taxon>Nesterenkonia</taxon>
    </lineage>
</organism>
<name>A0A5R9AL66_9MICC</name>
<evidence type="ECO:0000256" key="4">
    <source>
        <dbReference type="SAM" id="MobiDB-lite"/>
    </source>
</evidence>
<keyword evidence="2" id="KW-0418">Kinase</keyword>
<keyword evidence="1" id="KW-0808">Transferase</keyword>
<protein>
    <submittedName>
        <fullName evidence="6">GAF domain-containing protein</fullName>
    </submittedName>
</protein>
<dbReference type="CDD" id="cd16917">
    <property type="entry name" value="HATPase_UhpB-NarQ-NarX-like"/>
    <property type="match status" value="1"/>
</dbReference>
<dbReference type="InterPro" id="IPR011712">
    <property type="entry name" value="Sig_transdc_His_kin_sub3_dim/P"/>
</dbReference>
<accession>A0A5R9AL66</accession>
<dbReference type="SUPFAM" id="SSF55781">
    <property type="entry name" value="GAF domain-like"/>
    <property type="match status" value="2"/>
</dbReference>
<dbReference type="Gene3D" id="3.30.565.10">
    <property type="entry name" value="Histidine kinase-like ATPase, C-terminal domain"/>
    <property type="match status" value="1"/>
</dbReference>
<evidence type="ECO:0000313" key="7">
    <source>
        <dbReference type="Proteomes" id="UP000306544"/>
    </source>
</evidence>
<evidence type="ECO:0000256" key="3">
    <source>
        <dbReference type="ARBA" id="ARBA00023012"/>
    </source>
</evidence>
<gene>
    <name evidence="6" type="ORF">FEF27_03195</name>
</gene>
<dbReference type="GO" id="GO:0046983">
    <property type="term" value="F:protein dimerization activity"/>
    <property type="evidence" value="ECO:0007669"/>
    <property type="project" value="InterPro"/>
</dbReference>
<dbReference type="InterPro" id="IPR003018">
    <property type="entry name" value="GAF"/>
</dbReference>
<dbReference type="PANTHER" id="PTHR24421">
    <property type="entry name" value="NITRATE/NITRITE SENSOR PROTEIN NARX-RELATED"/>
    <property type="match status" value="1"/>
</dbReference>
<evidence type="ECO:0000256" key="2">
    <source>
        <dbReference type="ARBA" id="ARBA00022777"/>
    </source>
</evidence>
<evidence type="ECO:0000313" key="6">
    <source>
        <dbReference type="EMBL" id="TLP78884.1"/>
    </source>
</evidence>
<dbReference type="InterPro" id="IPR029016">
    <property type="entry name" value="GAF-like_dom_sf"/>
</dbReference>
<feature type="domain" description="GAF" evidence="5">
    <location>
        <begin position="214"/>
        <end position="361"/>
    </location>
</feature>
<dbReference type="PANTHER" id="PTHR24421:SF56">
    <property type="entry name" value="OXYGEN SENSOR HISTIDINE KINASE RESPONSE REGULATOR DOST"/>
    <property type="match status" value="1"/>
</dbReference>
<dbReference type="Gene3D" id="1.20.5.1930">
    <property type="match status" value="1"/>
</dbReference>
<dbReference type="GO" id="GO:0000155">
    <property type="term" value="F:phosphorelay sensor kinase activity"/>
    <property type="evidence" value="ECO:0007669"/>
    <property type="project" value="InterPro"/>
</dbReference>
<dbReference type="InterPro" id="IPR003594">
    <property type="entry name" value="HATPase_dom"/>
</dbReference>
<feature type="region of interest" description="Disordered" evidence="4">
    <location>
        <begin position="1"/>
        <end position="25"/>
    </location>
</feature>
<dbReference type="Pfam" id="PF13492">
    <property type="entry name" value="GAF_3"/>
    <property type="match status" value="1"/>
</dbReference>
<dbReference type="Pfam" id="PF07730">
    <property type="entry name" value="HisKA_3"/>
    <property type="match status" value="1"/>
</dbReference>